<feature type="transmembrane region" description="Helical" evidence="6">
    <location>
        <begin position="106"/>
        <end position="126"/>
    </location>
</feature>
<dbReference type="InterPro" id="IPR019408">
    <property type="entry name" value="7TM_GPCR_serpentine_rcpt_Srab"/>
</dbReference>
<dbReference type="GO" id="GO:0016020">
    <property type="term" value="C:membrane"/>
    <property type="evidence" value="ECO:0007669"/>
    <property type="project" value="InterPro"/>
</dbReference>
<dbReference type="Pfam" id="PF10292">
    <property type="entry name" value="7TM_GPCR_Srab"/>
    <property type="match status" value="1"/>
</dbReference>
<protein>
    <submittedName>
        <fullName evidence="7">Uncharacterized protein</fullName>
    </submittedName>
</protein>
<name>A0AAN8FJ06_TRICO</name>
<keyword evidence="4 6" id="KW-1133">Transmembrane helix</keyword>
<comment type="similarity">
    <text evidence="2">Belongs to the nematode receptor-like protein srb family.</text>
</comment>
<comment type="caution">
    <text evidence="7">The sequence shown here is derived from an EMBL/GenBank/DDBJ whole genome shotgun (WGS) entry which is preliminary data.</text>
</comment>
<dbReference type="PANTHER" id="PTHR31216:SF11">
    <property type="entry name" value="SERPENTINE RECEPTOR CLASS BETA-16-RELATED"/>
    <property type="match status" value="1"/>
</dbReference>
<evidence type="ECO:0000256" key="2">
    <source>
        <dbReference type="ARBA" id="ARBA00006860"/>
    </source>
</evidence>
<evidence type="ECO:0000313" key="8">
    <source>
        <dbReference type="Proteomes" id="UP001331761"/>
    </source>
</evidence>
<proteinExistence type="inferred from homology"/>
<dbReference type="AlphaFoldDB" id="A0AAN8FJ06"/>
<feature type="transmembrane region" description="Helical" evidence="6">
    <location>
        <begin position="21"/>
        <end position="43"/>
    </location>
</feature>
<gene>
    <name evidence="7" type="ORF">GCK32_015231</name>
</gene>
<keyword evidence="3 6" id="KW-0812">Transmembrane</keyword>
<feature type="transmembrane region" description="Helical" evidence="6">
    <location>
        <begin position="240"/>
        <end position="256"/>
    </location>
</feature>
<evidence type="ECO:0000256" key="6">
    <source>
        <dbReference type="SAM" id="Phobius"/>
    </source>
</evidence>
<dbReference type="InterPro" id="IPR002184">
    <property type="entry name" value="7TM_GPCR_serpentine_rcpt_Srb"/>
</dbReference>
<sequence length="292" mass="33789">MFYFLQSSYSYSTFFHRNLRMLFLSMCLCCLSYDLLNIIMKAHHLSLSLLFTVPCDLLLPKPLYIALHLPTIFVLFASQFMQFSLIVERWAAMIFVRNYESSYRNLGPALIGASLMITACILLVIYHGENFDGPHINGRWFSIKDVARTNLVLMSLLVMNFIGLVLTVVLHFLRPKRKIGMSLSSKFQANENSVVTNFLFLISTMQFTALFFSQAILLYVRIFQSKNPLSTAYKENADLFNYYTLALPILSMFYLTKVKRQRSTGIRNIINIRAIGHDGWMNYAAIVQKQWQ</sequence>
<reference evidence="7 8" key="1">
    <citation type="submission" date="2019-10" db="EMBL/GenBank/DDBJ databases">
        <title>Assembly and Annotation for the nematode Trichostrongylus colubriformis.</title>
        <authorList>
            <person name="Martin J."/>
        </authorList>
    </citation>
    <scope>NUCLEOTIDE SEQUENCE [LARGE SCALE GENOMIC DNA]</scope>
    <source>
        <strain evidence="7">G859</strain>
        <tissue evidence="7">Whole worm</tissue>
    </source>
</reference>
<accession>A0AAN8FJ06</accession>
<dbReference type="PANTHER" id="PTHR31216">
    <property type="entry name" value="SERPENTINE RECEPTOR CLASS BETA-1-RELATED-RELATED"/>
    <property type="match status" value="1"/>
</dbReference>
<comment type="subcellular location">
    <subcellularLocation>
        <location evidence="1">Membrane</location>
        <topology evidence="1">Multi-pass membrane protein</topology>
    </subcellularLocation>
</comment>
<dbReference type="GO" id="GO:0004888">
    <property type="term" value="F:transmembrane signaling receptor activity"/>
    <property type="evidence" value="ECO:0007669"/>
    <property type="project" value="InterPro"/>
</dbReference>
<dbReference type="EMBL" id="WIXE01017527">
    <property type="protein sequence ID" value="KAK5971653.1"/>
    <property type="molecule type" value="Genomic_DNA"/>
</dbReference>
<keyword evidence="5 6" id="KW-0472">Membrane</keyword>
<organism evidence="7 8">
    <name type="scientific">Trichostrongylus colubriformis</name>
    <name type="common">Black scour worm</name>
    <dbReference type="NCBI Taxonomy" id="6319"/>
    <lineage>
        <taxon>Eukaryota</taxon>
        <taxon>Metazoa</taxon>
        <taxon>Ecdysozoa</taxon>
        <taxon>Nematoda</taxon>
        <taxon>Chromadorea</taxon>
        <taxon>Rhabditida</taxon>
        <taxon>Rhabditina</taxon>
        <taxon>Rhabditomorpha</taxon>
        <taxon>Strongyloidea</taxon>
        <taxon>Trichostrongylidae</taxon>
        <taxon>Trichostrongylus</taxon>
    </lineage>
</organism>
<feature type="transmembrane region" description="Helical" evidence="6">
    <location>
        <begin position="63"/>
        <end position="85"/>
    </location>
</feature>
<feature type="transmembrane region" description="Helical" evidence="6">
    <location>
        <begin position="151"/>
        <end position="173"/>
    </location>
</feature>
<evidence type="ECO:0000256" key="5">
    <source>
        <dbReference type="ARBA" id="ARBA00023136"/>
    </source>
</evidence>
<evidence type="ECO:0000256" key="3">
    <source>
        <dbReference type="ARBA" id="ARBA00022692"/>
    </source>
</evidence>
<keyword evidence="8" id="KW-1185">Reference proteome</keyword>
<evidence type="ECO:0000313" key="7">
    <source>
        <dbReference type="EMBL" id="KAK5971653.1"/>
    </source>
</evidence>
<dbReference type="Proteomes" id="UP001331761">
    <property type="component" value="Unassembled WGS sequence"/>
</dbReference>
<dbReference type="GO" id="GO:0007606">
    <property type="term" value="P:sensory perception of chemical stimulus"/>
    <property type="evidence" value="ECO:0007669"/>
    <property type="project" value="InterPro"/>
</dbReference>
<evidence type="ECO:0000256" key="4">
    <source>
        <dbReference type="ARBA" id="ARBA00022989"/>
    </source>
</evidence>
<feature type="transmembrane region" description="Helical" evidence="6">
    <location>
        <begin position="194"/>
        <end position="220"/>
    </location>
</feature>
<evidence type="ECO:0000256" key="1">
    <source>
        <dbReference type="ARBA" id="ARBA00004141"/>
    </source>
</evidence>
<dbReference type="PRINTS" id="PR00699">
    <property type="entry name" value="TMPROTEINSRB"/>
</dbReference>